<dbReference type="Gene3D" id="4.10.60.10">
    <property type="entry name" value="Zinc finger, CCHC-type"/>
    <property type="match status" value="1"/>
</dbReference>
<dbReference type="AlphaFoldDB" id="A0A9J6FDU3"/>
<dbReference type="InterPro" id="IPR036875">
    <property type="entry name" value="Znf_CCHC_sf"/>
</dbReference>
<comment type="caution">
    <text evidence="2">The sequence shown here is derived from an EMBL/GenBank/DDBJ whole genome shotgun (WGS) entry which is preliminary data.</text>
</comment>
<dbReference type="InterPro" id="IPR021109">
    <property type="entry name" value="Peptidase_aspartic_dom_sf"/>
</dbReference>
<dbReference type="SUPFAM" id="SSF57756">
    <property type="entry name" value="Retrovirus zinc finger-like domains"/>
    <property type="match status" value="1"/>
</dbReference>
<sequence>MQWKDELERAFPSTSGMQRLHREMEARCRKRGEPIESYYYDKLAKAHRCNISDKGCVEYIITSLNDPDTIRAVSVRTYDTPEELLHCLKRLEDRLGNVVSSASRQNAKHFTDYQKGLFEGADNLTKATGANMADDRRDSLSRRQRKTPLPNEKGEPLCFNCNEYGHLSLHWYSPQRKARCGACGRVGHETRDYRAKKEREPRVAQNVVKSDFRATEAGNEKYFMPAKLNGHKMRAYVDLGSQCVALRQEDGERLEISNTKLKEPLSIGGYGSGCVTPCGEASAIITVDQATADVHLYVVPSSSQSIPLLVGSRSRNSLT</sequence>
<evidence type="ECO:0000313" key="2">
    <source>
        <dbReference type="EMBL" id="KAH9360284.1"/>
    </source>
</evidence>
<dbReference type="OrthoDB" id="8065943at2759"/>
<organism evidence="2 3">
    <name type="scientific">Haemaphysalis longicornis</name>
    <name type="common">Bush tick</name>
    <dbReference type="NCBI Taxonomy" id="44386"/>
    <lineage>
        <taxon>Eukaryota</taxon>
        <taxon>Metazoa</taxon>
        <taxon>Ecdysozoa</taxon>
        <taxon>Arthropoda</taxon>
        <taxon>Chelicerata</taxon>
        <taxon>Arachnida</taxon>
        <taxon>Acari</taxon>
        <taxon>Parasitiformes</taxon>
        <taxon>Ixodida</taxon>
        <taxon>Ixodoidea</taxon>
        <taxon>Ixodidae</taxon>
        <taxon>Haemaphysalinae</taxon>
        <taxon>Haemaphysalis</taxon>
    </lineage>
</organism>
<dbReference type="Pfam" id="PF13650">
    <property type="entry name" value="Asp_protease_2"/>
    <property type="match status" value="1"/>
</dbReference>
<dbReference type="GO" id="GO:0008270">
    <property type="term" value="F:zinc ion binding"/>
    <property type="evidence" value="ECO:0007669"/>
    <property type="project" value="InterPro"/>
</dbReference>
<protein>
    <recommendedName>
        <fullName evidence="4">CCHC-type domain-containing protein</fullName>
    </recommendedName>
</protein>
<gene>
    <name evidence="2" type="ORF">HPB48_005736</name>
</gene>
<dbReference type="EMBL" id="JABSTR010000001">
    <property type="protein sequence ID" value="KAH9360284.1"/>
    <property type="molecule type" value="Genomic_DNA"/>
</dbReference>
<dbReference type="GO" id="GO:0003676">
    <property type="term" value="F:nucleic acid binding"/>
    <property type="evidence" value="ECO:0007669"/>
    <property type="project" value="InterPro"/>
</dbReference>
<keyword evidence="3" id="KW-1185">Reference proteome</keyword>
<evidence type="ECO:0008006" key="4">
    <source>
        <dbReference type="Google" id="ProtNLM"/>
    </source>
</evidence>
<dbReference type="OMA" id="CERQERF"/>
<dbReference type="CDD" id="cd00303">
    <property type="entry name" value="retropepsin_like"/>
    <property type="match status" value="1"/>
</dbReference>
<evidence type="ECO:0000313" key="3">
    <source>
        <dbReference type="Proteomes" id="UP000821853"/>
    </source>
</evidence>
<reference evidence="2 3" key="1">
    <citation type="journal article" date="2020" name="Cell">
        <title>Large-Scale Comparative Analyses of Tick Genomes Elucidate Their Genetic Diversity and Vector Capacities.</title>
        <authorList>
            <consortium name="Tick Genome and Microbiome Consortium (TIGMIC)"/>
            <person name="Jia N."/>
            <person name="Wang J."/>
            <person name="Shi W."/>
            <person name="Du L."/>
            <person name="Sun Y."/>
            <person name="Zhan W."/>
            <person name="Jiang J.F."/>
            <person name="Wang Q."/>
            <person name="Zhang B."/>
            <person name="Ji P."/>
            <person name="Bell-Sakyi L."/>
            <person name="Cui X.M."/>
            <person name="Yuan T.T."/>
            <person name="Jiang B.G."/>
            <person name="Yang W.F."/>
            <person name="Lam T.T."/>
            <person name="Chang Q.C."/>
            <person name="Ding S.J."/>
            <person name="Wang X.J."/>
            <person name="Zhu J.G."/>
            <person name="Ruan X.D."/>
            <person name="Zhao L."/>
            <person name="Wei J.T."/>
            <person name="Ye R.Z."/>
            <person name="Que T.C."/>
            <person name="Du C.H."/>
            <person name="Zhou Y.H."/>
            <person name="Cheng J.X."/>
            <person name="Dai P.F."/>
            <person name="Guo W.B."/>
            <person name="Han X.H."/>
            <person name="Huang E.J."/>
            <person name="Li L.F."/>
            <person name="Wei W."/>
            <person name="Gao Y.C."/>
            <person name="Liu J.Z."/>
            <person name="Shao H.Z."/>
            <person name="Wang X."/>
            <person name="Wang C.C."/>
            <person name="Yang T.C."/>
            <person name="Huo Q.B."/>
            <person name="Li W."/>
            <person name="Chen H.Y."/>
            <person name="Chen S.E."/>
            <person name="Zhou L.G."/>
            <person name="Ni X.B."/>
            <person name="Tian J.H."/>
            <person name="Sheng Y."/>
            <person name="Liu T."/>
            <person name="Pan Y.S."/>
            <person name="Xia L.Y."/>
            <person name="Li J."/>
            <person name="Zhao F."/>
            <person name="Cao W.C."/>
        </authorList>
    </citation>
    <scope>NUCLEOTIDE SEQUENCE [LARGE SCALE GENOMIC DNA]</scope>
    <source>
        <strain evidence="2">HaeL-2018</strain>
    </source>
</reference>
<name>A0A9J6FDU3_HAELO</name>
<proteinExistence type="predicted"/>
<dbReference type="Proteomes" id="UP000821853">
    <property type="component" value="Chromosome 1"/>
</dbReference>
<feature type="region of interest" description="Disordered" evidence="1">
    <location>
        <begin position="128"/>
        <end position="152"/>
    </location>
</feature>
<accession>A0A9J6FDU3</accession>
<dbReference type="Gene3D" id="2.40.70.10">
    <property type="entry name" value="Acid Proteases"/>
    <property type="match status" value="1"/>
</dbReference>
<evidence type="ECO:0000256" key="1">
    <source>
        <dbReference type="SAM" id="MobiDB-lite"/>
    </source>
</evidence>
<dbReference type="VEuPathDB" id="VectorBase:HLOH_045880"/>